<evidence type="ECO:0000313" key="1">
    <source>
        <dbReference type="EMBL" id="KAH9313649.1"/>
    </source>
</evidence>
<reference evidence="1 2" key="1">
    <citation type="journal article" date="2021" name="Nat. Plants">
        <title>The Taxus genome provides insights into paclitaxel biosynthesis.</title>
        <authorList>
            <person name="Xiong X."/>
            <person name="Gou J."/>
            <person name="Liao Q."/>
            <person name="Li Y."/>
            <person name="Zhou Q."/>
            <person name="Bi G."/>
            <person name="Li C."/>
            <person name="Du R."/>
            <person name="Wang X."/>
            <person name="Sun T."/>
            <person name="Guo L."/>
            <person name="Liang H."/>
            <person name="Lu P."/>
            <person name="Wu Y."/>
            <person name="Zhang Z."/>
            <person name="Ro D.K."/>
            <person name="Shang Y."/>
            <person name="Huang S."/>
            <person name="Yan J."/>
        </authorList>
    </citation>
    <scope>NUCLEOTIDE SEQUENCE [LARGE SCALE GENOMIC DNA]</scope>
    <source>
        <strain evidence="1">Ta-2019</strain>
    </source>
</reference>
<gene>
    <name evidence="1" type="ORF">KI387_022276</name>
</gene>
<name>A0AA38G230_TAXCH</name>
<protein>
    <submittedName>
        <fullName evidence="1">Uncharacterized protein</fullName>
    </submittedName>
</protein>
<sequence length="78" mass="9089">MKRKDRMVGARVKLLVDPMYKGKRSIVKATQGRRKQESGQKKSLRRVLSACKSLLSRWFSYALEGWRSFRVGRACEVK</sequence>
<proteinExistence type="predicted"/>
<accession>A0AA38G230</accession>
<keyword evidence="2" id="KW-1185">Reference proteome</keyword>
<feature type="non-terminal residue" evidence="1">
    <location>
        <position position="78"/>
    </location>
</feature>
<dbReference type="AlphaFoldDB" id="A0AA38G230"/>
<dbReference type="Proteomes" id="UP000824469">
    <property type="component" value="Unassembled WGS sequence"/>
</dbReference>
<organism evidence="1 2">
    <name type="scientific">Taxus chinensis</name>
    <name type="common">Chinese yew</name>
    <name type="synonym">Taxus wallichiana var. chinensis</name>
    <dbReference type="NCBI Taxonomy" id="29808"/>
    <lineage>
        <taxon>Eukaryota</taxon>
        <taxon>Viridiplantae</taxon>
        <taxon>Streptophyta</taxon>
        <taxon>Embryophyta</taxon>
        <taxon>Tracheophyta</taxon>
        <taxon>Spermatophyta</taxon>
        <taxon>Pinopsida</taxon>
        <taxon>Pinidae</taxon>
        <taxon>Conifers II</taxon>
        <taxon>Cupressales</taxon>
        <taxon>Taxaceae</taxon>
        <taxon>Taxus</taxon>
    </lineage>
</organism>
<evidence type="ECO:0000313" key="2">
    <source>
        <dbReference type="Proteomes" id="UP000824469"/>
    </source>
</evidence>
<dbReference type="EMBL" id="JAHRHJ020000005">
    <property type="protein sequence ID" value="KAH9313649.1"/>
    <property type="molecule type" value="Genomic_DNA"/>
</dbReference>
<comment type="caution">
    <text evidence="1">The sequence shown here is derived from an EMBL/GenBank/DDBJ whole genome shotgun (WGS) entry which is preliminary data.</text>
</comment>